<evidence type="ECO:0000313" key="10">
    <source>
        <dbReference type="RefSeq" id="XP_055873381.1"/>
    </source>
</evidence>
<reference evidence="10" key="1">
    <citation type="submission" date="2025-08" db="UniProtKB">
        <authorList>
            <consortium name="RefSeq"/>
        </authorList>
    </citation>
    <scope>IDENTIFICATION</scope>
</reference>
<keyword evidence="2" id="KW-0808">Transferase</keyword>
<dbReference type="GO" id="GO:0004674">
    <property type="term" value="F:protein serine/threonine kinase activity"/>
    <property type="evidence" value="ECO:0007669"/>
    <property type="project" value="UniProtKB-KW"/>
</dbReference>
<dbReference type="PROSITE" id="PS50011">
    <property type="entry name" value="PROTEIN_KINASE_DOM"/>
    <property type="match status" value="1"/>
</dbReference>
<dbReference type="InterPro" id="IPR050660">
    <property type="entry name" value="NEK_Ser/Thr_kinase"/>
</dbReference>
<dbReference type="InterPro" id="IPR008271">
    <property type="entry name" value="Ser/Thr_kinase_AS"/>
</dbReference>
<name>A0A9W2ZER5_BIOGL</name>
<accession>A0A9W2ZER5</accession>
<feature type="binding site" evidence="6">
    <location>
        <position position="32"/>
    </location>
    <ligand>
        <name>ATP</name>
        <dbReference type="ChEBI" id="CHEBI:30616"/>
    </ligand>
</feature>
<feature type="domain" description="Protein kinase" evidence="8">
    <location>
        <begin position="4"/>
        <end position="239"/>
    </location>
</feature>
<keyword evidence="4" id="KW-0418">Kinase</keyword>
<keyword evidence="3 6" id="KW-0547">Nucleotide-binding</keyword>
<keyword evidence="9" id="KW-1185">Reference proteome</keyword>
<evidence type="ECO:0000256" key="2">
    <source>
        <dbReference type="ARBA" id="ARBA00022679"/>
    </source>
</evidence>
<dbReference type="AlphaFoldDB" id="A0A9W2ZER5"/>
<dbReference type="PROSITE" id="PS00108">
    <property type="entry name" value="PROTEIN_KINASE_ST"/>
    <property type="match status" value="1"/>
</dbReference>
<dbReference type="SMART" id="SM00220">
    <property type="entry name" value="S_TKc"/>
    <property type="match status" value="1"/>
</dbReference>
<comment type="similarity">
    <text evidence="1">Belongs to the protein kinase superfamily. NEK Ser/Thr protein kinase family. NIMA subfamily.</text>
</comment>
<dbReference type="OrthoDB" id="346907at2759"/>
<keyword evidence="5 6" id="KW-0067">ATP-binding</keyword>
<dbReference type="RefSeq" id="XP_055873381.1">
    <property type="nucleotide sequence ID" value="XM_056017406.1"/>
</dbReference>
<dbReference type="PANTHER" id="PTHR43671:SF85">
    <property type="entry name" value="KINASE, PUTATIVE-RELATED"/>
    <property type="match status" value="1"/>
</dbReference>
<evidence type="ECO:0000256" key="5">
    <source>
        <dbReference type="ARBA" id="ARBA00022840"/>
    </source>
</evidence>
<evidence type="ECO:0000256" key="1">
    <source>
        <dbReference type="ARBA" id="ARBA00010886"/>
    </source>
</evidence>
<evidence type="ECO:0000259" key="8">
    <source>
        <dbReference type="PROSITE" id="PS50011"/>
    </source>
</evidence>
<dbReference type="GO" id="GO:0005524">
    <property type="term" value="F:ATP binding"/>
    <property type="evidence" value="ECO:0007669"/>
    <property type="project" value="UniProtKB-UniRule"/>
</dbReference>
<dbReference type="InterPro" id="IPR017441">
    <property type="entry name" value="Protein_kinase_ATP_BS"/>
</dbReference>
<dbReference type="Gene3D" id="1.10.510.10">
    <property type="entry name" value="Transferase(Phosphotransferase) domain 1"/>
    <property type="match status" value="1"/>
</dbReference>
<organism evidence="9 10">
    <name type="scientific">Biomphalaria glabrata</name>
    <name type="common">Bloodfluke planorb</name>
    <name type="synonym">Freshwater snail</name>
    <dbReference type="NCBI Taxonomy" id="6526"/>
    <lineage>
        <taxon>Eukaryota</taxon>
        <taxon>Metazoa</taxon>
        <taxon>Spiralia</taxon>
        <taxon>Lophotrochozoa</taxon>
        <taxon>Mollusca</taxon>
        <taxon>Gastropoda</taxon>
        <taxon>Heterobranchia</taxon>
        <taxon>Euthyneura</taxon>
        <taxon>Panpulmonata</taxon>
        <taxon>Hygrophila</taxon>
        <taxon>Lymnaeoidea</taxon>
        <taxon>Planorbidae</taxon>
        <taxon>Biomphalaria</taxon>
    </lineage>
</organism>
<dbReference type="PANTHER" id="PTHR43671">
    <property type="entry name" value="SERINE/THREONINE-PROTEIN KINASE NEK"/>
    <property type="match status" value="1"/>
</dbReference>
<evidence type="ECO:0000256" key="3">
    <source>
        <dbReference type="ARBA" id="ARBA00022741"/>
    </source>
</evidence>
<evidence type="ECO:0000313" key="9">
    <source>
        <dbReference type="Proteomes" id="UP001165740"/>
    </source>
</evidence>
<sequence>MAYVVHQPKLGKGTYGSVYRVTFPNGKEYAVKYAKDADDDKEAKLMKGFNHPNIVQCYDYHLSEQHGLFMVLALCKGGSLEGKTFCESKAIPLFLQIADAIQYLHSKKVWHRDLKPDNIFLDELGNIKVGDLGFAKVMQTMDTASAEIYYGSLPYISPQILEKGSYTEKTDVWSLGCIFYEMLSGKVAFESKDLTKKNHYEELDPRFSFGIRELIKDMLLKKESDRPTSIDVFARLELIQGKKYVQPSSPKKAELAIDWPKLVSAVQRSD</sequence>
<dbReference type="Pfam" id="PF00069">
    <property type="entry name" value="Pkinase"/>
    <property type="match status" value="1"/>
</dbReference>
<dbReference type="InterPro" id="IPR000719">
    <property type="entry name" value="Prot_kinase_dom"/>
</dbReference>
<evidence type="ECO:0000256" key="6">
    <source>
        <dbReference type="PROSITE-ProRule" id="PRU10141"/>
    </source>
</evidence>
<dbReference type="InterPro" id="IPR011009">
    <property type="entry name" value="Kinase-like_dom_sf"/>
</dbReference>
<proteinExistence type="inferred from homology"/>
<dbReference type="OMA" id="ANDNTPW"/>
<dbReference type="GeneID" id="129923969"/>
<evidence type="ECO:0000256" key="7">
    <source>
        <dbReference type="RuleBase" id="RU000304"/>
    </source>
</evidence>
<keyword evidence="7" id="KW-0723">Serine/threonine-protein kinase</keyword>
<gene>
    <name evidence="10" type="primary">LOC129923969</name>
</gene>
<dbReference type="SUPFAM" id="SSF56112">
    <property type="entry name" value="Protein kinase-like (PK-like)"/>
    <property type="match status" value="1"/>
</dbReference>
<evidence type="ECO:0000256" key="4">
    <source>
        <dbReference type="ARBA" id="ARBA00022777"/>
    </source>
</evidence>
<dbReference type="PROSITE" id="PS00107">
    <property type="entry name" value="PROTEIN_KINASE_ATP"/>
    <property type="match status" value="1"/>
</dbReference>
<protein>
    <submittedName>
        <fullName evidence="10">Serine/threonine-protein kinase Nek4-like</fullName>
    </submittedName>
</protein>
<dbReference type="Proteomes" id="UP001165740">
    <property type="component" value="Chromosome 18"/>
</dbReference>